<feature type="transmembrane region" description="Helical" evidence="9">
    <location>
        <begin position="203"/>
        <end position="225"/>
    </location>
</feature>
<dbReference type="Pfam" id="PF00672">
    <property type="entry name" value="HAMP"/>
    <property type="match status" value="1"/>
</dbReference>
<dbReference type="InterPro" id="IPR003660">
    <property type="entry name" value="HAMP_dom"/>
</dbReference>
<dbReference type="AlphaFoldDB" id="L8J5G9"/>
<evidence type="ECO:0000256" key="7">
    <source>
        <dbReference type="ARBA" id="ARBA00029447"/>
    </source>
</evidence>
<dbReference type="GO" id="GO:0006935">
    <property type="term" value="P:chemotaxis"/>
    <property type="evidence" value="ECO:0007669"/>
    <property type="project" value="InterPro"/>
</dbReference>
<dbReference type="GO" id="GO:0007165">
    <property type="term" value="P:signal transduction"/>
    <property type="evidence" value="ECO:0007669"/>
    <property type="project" value="UniProtKB-KW"/>
</dbReference>
<dbReference type="InterPro" id="IPR004089">
    <property type="entry name" value="MCPsignal_dom"/>
</dbReference>
<evidence type="ECO:0000259" key="11">
    <source>
        <dbReference type="PROSITE" id="PS50885"/>
    </source>
</evidence>
<evidence type="ECO:0000256" key="4">
    <source>
        <dbReference type="ARBA" id="ARBA00022989"/>
    </source>
</evidence>
<dbReference type="SMART" id="SM00304">
    <property type="entry name" value="HAMP"/>
    <property type="match status" value="2"/>
</dbReference>
<dbReference type="CDD" id="cd11386">
    <property type="entry name" value="MCP_signal"/>
    <property type="match status" value="1"/>
</dbReference>
<evidence type="ECO:0000259" key="10">
    <source>
        <dbReference type="PROSITE" id="PS50111"/>
    </source>
</evidence>
<gene>
    <name evidence="12" type="ORF">C942_03091</name>
</gene>
<evidence type="ECO:0000256" key="1">
    <source>
        <dbReference type="ARBA" id="ARBA00004651"/>
    </source>
</evidence>
<dbReference type="Proteomes" id="UP000011134">
    <property type="component" value="Unassembled WGS sequence"/>
</dbReference>
<dbReference type="SMART" id="SM01049">
    <property type="entry name" value="Cache_2"/>
    <property type="match status" value="1"/>
</dbReference>
<evidence type="ECO:0000256" key="3">
    <source>
        <dbReference type="ARBA" id="ARBA00022692"/>
    </source>
</evidence>
<organism evidence="12 13">
    <name type="scientific">Photobacterium marinum</name>
    <dbReference type="NCBI Taxonomy" id="1056511"/>
    <lineage>
        <taxon>Bacteria</taxon>
        <taxon>Pseudomonadati</taxon>
        <taxon>Pseudomonadota</taxon>
        <taxon>Gammaproteobacteria</taxon>
        <taxon>Vibrionales</taxon>
        <taxon>Vibrionaceae</taxon>
        <taxon>Photobacterium</taxon>
    </lineage>
</organism>
<dbReference type="InterPro" id="IPR033480">
    <property type="entry name" value="sCache_2"/>
</dbReference>
<feature type="domain" description="Methyl-accepting transducer" evidence="10">
    <location>
        <begin position="285"/>
        <end position="521"/>
    </location>
</feature>
<dbReference type="GO" id="GO:0004888">
    <property type="term" value="F:transmembrane signaling receptor activity"/>
    <property type="evidence" value="ECO:0007669"/>
    <property type="project" value="InterPro"/>
</dbReference>
<protein>
    <submittedName>
        <fullName evidence="12">Methyl-accepting chemotaxis protein</fullName>
    </submittedName>
</protein>
<comment type="subcellular location">
    <subcellularLocation>
        <location evidence="1">Cell membrane</location>
        <topology evidence="1">Multi-pass membrane protein</topology>
    </subcellularLocation>
</comment>
<dbReference type="PANTHER" id="PTHR32089:SF55">
    <property type="entry name" value="METHYL ACCEPTING SENSORY TRANSDUCER WITH CACHE_2 SMALL MOLECULE BINDING DOMAIN"/>
    <property type="match status" value="1"/>
</dbReference>
<dbReference type="PATRIC" id="fig|1056511.3.peg.4014"/>
<dbReference type="GO" id="GO:0005886">
    <property type="term" value="C:plasma membrane"/>
    <property type="evidence" value="ECO:0007669"/>
    <property type="project" value="UniProtKB-SubCell"/>
</dbReference>
<evidence type="ECO:0000256" key="8">
    <source>
        <dbReference type="PROSITE-ProRule" id="PRU00284"/>
    </source>
</evidence>
<feature type="domain" description="HAMP" evidence="11">
    <location>
        <begin position="226"/>
        <end position="280"/>
    </location>
</feature>
<dbReference type="OrthoDB" id="2489132at2"/>
<dbReference type="Gene3D" id="3.30.450.20">
    <property type="entry name" value="PAS domain"/>
    <property type="match status" value="1"/>
</dbReference>
<keyword evidence="4 9" id="KW-1133">Transmembrane helix</keyword>
<dbReference type="SUPFAM" id="SSF58104">
    <property type="entry name" value="Methyl-accepting chemotaxis protein (MCP) signaling domain"/>
    <property type="match status" value="1"/>
</dbReference>
<sequence length="557" mass="59715">MELRCRGKLLLLVLLPVVLVAGLVNFVYLSEQKTNLAEQINAYRTQTVTMKKEELKGAIQLARTAINDLYSADQNGENIQAAKKILTAMRFGEDGYFFAYDSQGVNTMHAAQPKLEGKNLIGVVDENGVKVIAGLIEAAKQGDGFLHFSWHKPSIDATAPKLGYAEYLAKWDWVLATGVYIDDIDADVAAFQQQAEAKFQRQVWISLGTTLAVIIFAGLIVLWVTGRAMQPLNHMVEALKDIAAGGGDLTARLDVTANDEIGDLATAFNDFMAKLQQLIGEIQQVATHVDKASHALQQQTEAAGGQMEQHSRETDQVVAAVTELSASAREVANNTINTAEATQEATNQTQAAQLEVDTVVSSIEQLAGDVDSAAQAMDVLNEQAEQINSVLTVIGAIAEQTNLLALNAAIEAARAGEQGRGFAVVADEVRSLAGRTQQSTQEINQMLAELQSGTRKAVEAMAVSQQRSQTTLGESHKITESLATVTEAVACINTMGTQTATAAEEQSCVAEEINTNLVSIQQILSRLVEALSGTQATTAQLAASGEQMRSLVGQFRV</sequence>
<keyword evidence="6 8" id="KW-0807">Transducer</keyword>
<dbReference type="PRINTS" id="PR00260">
    <property type="entry name" value="CHEMTRNSDUCR"/>
</dbReference>
<accession>L8J5G9</accession>
<comment type="caution">
    <text evidence="12">The sequence shown here is derived from an EMBL/GenBank/DDBJ whole genome shotgun (WGS) entry which is preliminary data.</text>
</comment>
<dbReference type="PROSITE" id="PS50885">
    <property type="entry name" value="HAMP"/>
    <property type="match status" value="1"/>
</dbReference>
<dbReference type="SMART" id="SM00283">
    <property type="entry name" value="MA"/>
    <property type="match status" value="1"/>
</dbReference>
<dbReference type="EMBL" id="AMZO01000033">
    <property type="protein sequence ID" value="ELR64011.1"/>
    <property type="molecule type" value="Genomic_DNA"/>
</dbReference>
<evidence type="ECO:0000256" key="9">
    <source>
        <dbReference type="SAM" id="Phobius"/>
    </source>
</evidence>
<dbReference type="InterPro" id="IPR004090">
    <property type="entry name" value="Chemotax_Me-accpt_rcpt"/>
</dbReference>
<keyword evidence="5 9" id="KW-0472">Membrane</keyword>
<dbReference type="PANTHER" id="PTHR32089">
    <property type="entry name" value="METHYL-ACCEPTING CHEMOTAXIS PROTEIN MCPB"/>
    <property type="match status" value="1"/>
</dbReference>
<reference evidence="12 13" key="1">
    <citation type="submission" date="2012-12" db="EMBL/GenBank/DDBJ databases">
        <title>Genome Assembly of Photobacterium sp. AK15.</title>
        <authorList>
            <person name="Khatri I."/>
            <person name="Vaidya B."/>
            <person name="Srinivas T.N.R."/>
            <person name="Subramanian S."/>
            <person name="Pinnaka A."/>
        </authorList>
    </citation>
    <scope>NUCLEOTIDE SEQUENCE [LARGE SCALE GENOMIC DNA]</scope>
    <source>
        <strain evidence="12 13">AK15</strain>
    </source>
</reference>
<dbReference type="FunFam" id="1.10.287.950:FF:000001">
    <property type="entry name" value="Methyl-accepting chemotaxis sensory transducer"/>
    <property type="match status" value="1"/>
</dbReference>
<dbReference type="CDD" id="cd06225">
    <property type="entry name" value="HAMP"/>
    <property type="match status" value="1"/>
</dbReference>
<name>L8J5G9_9GAMM</name>
<evidence type="ECO:0000313" key="12">
    <source>
        <dbReference type="EMBL" id="ELR64011.1"/>
    </source>
</evidence>
<evidence type="ECO:0000313" key="13">
    <source>
        <dbReference type="Proteomes" id="UP000011134"/>
    </source>
</evidence>
<dbReference type="RefSeq" id="WP_007469441.1">
    <property type="nucleotide sequence ID" value="NZ_AMZO01000033.1"/>
</dbReference>
<evidence type="ECO:0000256" key="6">
    <source>
        <dbReference type="ARBA" id="ARBA00023224"/>
    </source>
</evidence>
<dbReference type="Gene3D" id="1.10.287.950">
    <property type="entry name" value="Methyl-accepting chemotaxis protein"/>
    <property type="match status" value="1"/>
</dbReference>
<evidence type="ECO:0000256" key="5">
    <source>
        <dbReference type="ARBA" id="ARBA00023136"/>
    </source>
</evidence>
<evidence type="ECO:0000256" key="2">
    <source>
        <dbReference type="ARBA" id="ARBA00022475"/>
    </source>
</evidence>
<keyword evidence="3 9" id="KW-0812">Transmembrane</keyword>
<keyword evidence="13" id="KW-1185">Reference proteome</keyword>
<keyword evidence="2" id="KW-1003">Cell membrane</keyword>
<feature type="transmembrane region" description="Helical" evidence="9">
    <location>
        <begin position="9"/>
        <end position="29"/>
    </location>
</feature>
<dbReference type="Pfam" id="PF17200">
    <property type="entry name" value="sCache_2"/>
    <property type="match status" value="1"/>
</dbReference>
<dbReference type="PROSITE" id="PS50111">
    <property type="entry name" value="CHEMOTAXIS_TRANSDUC_2"/>
    <property type="match status" value="1"/>
</dbReference>
<comment type="similarity">
    <text evidence="7">Belongs to the methyl-accepting chemotaxis (MCP) protein family.</text>
</comment>
<proteinExistence type="inferred from homology"/>
<dbReference type="Pfam" id="PF00015">
    <property type="entry name" value="MCPsignal"/>
    <property type="match status" value="1"/>
</dbReference>